<dbReference type="Pfam" id="PF16016">
    <property type="entry name" value="VASt"/>
    <property type="match status" value="1"/>
</dbReference>
<proteinExistence type="predicted"/>
<dbReference type="RefSeq" id="XP_047736856.1">
    <property type="nucleotide sequence ID" value="XM_047880900.1"/>
</dbReference>
<dbReference type="InterPro" id="IPR051482">
    <property type="entry name" value="Cholesterol_transport"/>
</dbReference>
<feature type="domain" description="VASt" evidence="5">
    <location>
        <begin position="1"/>
        <end position="105"/>
    </location>
</feature>
<dbReference type="GO" id="GO:0140268">
    <property type="term" value="C:endoplasmic reticulum-plasma membrane contact site"/>
    <property type="evidence" value="ECO:0007669"/>
    <property type="project" value="TreeGrafter"/>
</dbReference>
<evidence type="ECO:0000259" key="5">
    <source>
        <dbReference type="PROSITE" id="PS51778"/>
    </source>
</evidence>
<dbReference type="GO" id="GO:0120015">
    <property type="term" value="F:sterol transfer activity"/>
    <property type="evidence" value="ECO:0007669"/>
    <property type="project" value="TreeGrafter"/>
</dbReference>
<organism evidence="6 7">
    <name type="scientific">Hyalella azteca</name>
    <name type="common">Amphipod</name>
    <dbReference type="NCBI Taxonomy" id="294128"/>
    <lineage>
        <taxon>Eukaryota</taxon>
        <taxon>Metazoa</taxon>
        <taxon>Ecdysozoa</taxon>
        <taxon>Arthropoda</taxon>
        <taxon>Crustacea</taxon>
        <taxon>Multicrustacea</taxon>
        <taxon>Malacostraca</taxon>
        <taxon>Eumalacostraca</taxon>
        <taxon>Peracarida</taxon>
        <taxon>Amphipoda</taxon>
        <taxon>Senticaudata</taxon>
        <taxon>Talitrida</taxon>
        <taxon>Talitroidea</taxon>
        <taxon>Hyalellidae</taxon>
        <taxon>Hyalella</taxon>
    </lineage>
</organism>
<name>A0A979FJW7_HYAAZ</name>
<dbReference type="PANTHER" id="PTHR23319">
    <property type="entry name" value="GRAM DOMAIN CONTAINING 1B, ISOFORM E"/>
    <property type="match status" value="1"/>
</dbReference>
<protein>
    <submittedName>
        <fullName evidence="7">Uncharacterized protein LOC108666943 isoform X2</fullName>
    </submittedName>
</protein>
<sequence length="305" mass="33719">MSNLTRAGEVYVVNNEVNNEGVPFADSFYISVHICIVRVSAADVQDDVIAGVTEWCQYSCYSSVQYKKSVWGVLKGQLERATYSGMEGIHRDVAAALRDYAIGSMSASDVRAAKAIGQNARKKKRSKTTSSDFGHSNKKTKDDAQRISWAHGILNTSLVLSALLLVVLNVNLFAKVQYLETVSKNLTLASHCPALLATPFTDQLLTSDPNDDPQEIWELVKNLLASQKASYSAELQQMGSHLLQATRALDQADSELHIVLDRLPHSLDVLADAVKEHIREEQVMGKISDVFKRIETRQLDNKAQT</sequence>
<keyword evidence="2 4" id="KW-0472">Membrane</keyword>
<dbReference type="PANTHER" id="PTHR23319:SF4">
    <property type="entry name" value="GRAM DOMAIN CONTAINING 1B, ISOFORM E"/>
    <property type="match status" value="1"/>
</dbReference>
<feature type="region of interest" description="Disordered" evidence="3">
    <location>
        <begin position="116"/>
        <end position="139"/>
    </location>
</feature>
<evidence type="ECO:0000256" key="3">
    <source>
        <dbReference type="SAM" id="MobiDB-lite"/>
    </source>
</evidence>
<keyword evidence="4" id="KW-0812">Transmembrane</keyword>
<dbReference type="GO" id="GO:0032934">
    <property type="term" value="F:sterol binding"/>
    <property type="evidence" value="ECO:0007669"/>
    <property type="project" value="TreeGrafter"/>
</dbReference>
<dbReference type="GO" id="GO:0005789">
    <property type="term" value="C:endoplasmic reticulum membrane"/>
    <property type="evidence" value="ECO:0007669"/>
    <property type="project" value="TreeGrafter"/>
</dbReference>
<dbReference type="PROSITE" id="PS51778">
    <property type="entry name" value="VAST"/>
    <property type="match status" value="1"/>
</dbReference>
<keyword evidence="4" id="KW-1133">Transmembrane helix</keyword>
<keyword evidence="6" id="KW-1185">Reference proteome</keyword>
<comment type="subcellular location">
    <subcellularLocation>
        <location evidence="1">Membrane</location>
    </subcellularLocation>
</comment>
<evidence type="ECO:0000313" key="7">
    <source>
        <dbReference type="RefSeq" id="XP_047736856.1"/>
    </source>
</evidence>
<gene>
    <name evidence="7" type="primary">LOC108666943</name>
</gene>
<dbReference type="GO" id="GO:0032366">
    <property type="term" value="P:intracellular sterol transport"/>
    <property type="evidence" value="ECO:0007669"/>
    <property type="project" value="TreeGrafter"/>
</dbReference>
<evidence type="ECO:0000313" key="6">
    <source>
        <dbReference type="Proteomes" id="UP000694843"/>
    </source>
</evidence>
<dbReference type="AlphaFoldDB" id="A0A979FJW7"/>
<dbReference type="Proteomes" id="UP000694843">
    <property type="component" value="Unplaced"/>
</dbReference>
<accession>A0A979FJW7</accession>
<feature type="transmembrane region" description="Helical" evidence="4">
    <location>
        <begin position="149"/>
        <end position="174"/>
    </location>
</feature>
<evidence type="ECO:0000256" key="1">
    <source>
        <dbReference type="ARBA" id="ARBA00004370"/>
    </source>
</evidence>
<dbReference type="InterPro" id="IPR031968">
    <property type="entry name" value="VASt"/>
</dbReference>
<dbReference type="GeneID" id="108666943"/>
<evidence type="ECO:0000256" key="4">
    <source>
        <dbReference type="SAM" id="Phobius"/>
    </source>
</evidence>
<dbReference type="GO" id="GO:0005886">
    <property type="term" value="C:plasma membrane"/>
    <property type="evidence" value="ECO:0007669"/>
    <property type="project" value="TreeGrafter"/>
</dbReference>
<evidence type="ECO:0000256" key="2">
    <source>
        <dbReference type="ARBA" id="ARBA00023136"/>
    </source>
</evidence>
<reference evidence="7" key="1">
    <citation type="submission" date="2025-08" db="UniProtKB">
        <authorList>
            <consortium name="RefSeq"/>
        </authorList>
    </citation>
    <scope>IDENTIFICATION</scope>
    <source>
        <tissue evidence="7">Whole organism</tissue>
    </source>
</reference>